<comment type="similarity">
    <text evidence="1">Belongs to the LysR transcriptional regulatory family.</text>
</comment>
<dbReference type="PROSITE" id="PS50931">
    <property type="entry name" value="HTH_LYSR"/>
    <property type="match status" value="1"/>
</dbReference>
<dbReference type="SUPFAM" id="SSF46785">
    <property type="entry name" value="Winged helix' DNA-binding domain"/>
    <property type="match status" value="1"/>
</dbReference>
<proteinExistence type="inferred from homology"/>
<dbReference type="GO" id="GO:0003677">
    <property type="term" value="F:DNA binding"/>
    <property type="evidence" value="ECO:0007669"/>
    <property type="project" value="UniProtKB-KW"/>
</dbReference>
<reference evidence="8 9" key="1">
    <citation type="submission" date="2020-04" db="EMBL/GenBank/DDBJ databases">
        <title>Molecular characterization of pseudomonads from Agaricus bisporus reveal novel blotch 2 pathogens in Western Europe.</title>
        <authorList>
            <person name="Taparia T."/>
            <person name="Krijger M."/>
            <person name="Haynes E."/>
            <person name="Elpinstone J.G."/>
            <person name="Noble R."/>
            <person name="Van Der Wolf J."/>
        </authorList>
    </citation>
    <scope>NUCLEOTIDE SEQUENCE [LARGE SCALE GENOMIC DNA]</scope>
    <source>
        <strain evidence="7 9">K6002</strain>
        <strain evidence="6 8">K7002</strain>
    </source>
</reference>
<dbReference type="Pfam" id="PF03466">
    <property type="entry name" value="LysR_substrate"/>
    <property type="match status" value="1"/>
</dbReference>
<dbReference type="InterPro" id="IPR058163">
    <property type="entry name" value="LysR-type_TF_proteobact-type"/>
</dbReference>
<evidence type="ECO:0000256" key="4">
    <source>
        <dbReference type="ARBA" id="ARBA00023163"/>
    </source>
</evidence>
<dbReference type="GO" id="GO:0003700">
    <property type="term" value="F:DNA-binding transcription factor activity"/>
    <property type="evidence" value="ECO:0007669"/>
    <property type="project" value="InterPro"/>
</dbReference>
<protein>
    <submittedName>
        <fullName evidence="7">LysR family transcriptional regulator</fullName>
    </submittedName>
</protein>
<comment type="caution">
    <text evidence="7">The sequence shown here is derived from an EMBL/GenBank/DDBJ whole genome shotgun (WGS) entry which is preliminary data.</text>
</comment>
<evidence type="ECO:0000313" key="6">
    <source>
        <dbReference type="EMBL" id="NWE08337.1"/>
    </source>
</evidence>
<dbReference type="EMBL" id="JACARM010000028">
    <property type="protein sequence ID" value="NWE08337.1"/>
    <property type="molecule type" value="Genomic_DNA"/>
</dbReference>
<dbReference type="FunFam" id="1.10.10.10:FF:000001">
    <property type="entry name" value="LysR family transcriptional regulator"/>
    <property type="match status" value="1"/>
</dbReference>
<dbReference type="InterPro" id="IPR036390">
    <property type="entry name" value="WH_DNA-bd_sf"/>
</dbReference>
<dbReference type="PRINTS" id="PR00039">
    <property type="entry name" value="HTHLYSR"/>
</dbReference>
<dbReference type="InterPro" id="IPR000847">
    <property type="entry name" value="LysR_HTH_N"/>
</dbReference>
<accession>A0A7Y8FQU9</accession>
<dbReference type="Pfam" id="PF00126">
    <property type="entry name" value="HTH_1"/>
    <property type="match status" value="1"/>
</dbReference>
<gene>
    <name evidence="6" type="ORF">HX788_14680</name>
    <name evidence="7" type="ORF">HX795_17020</name>
</gene>
<dbReference type="Proteomes" id="UP000563268">
    <property type="component" value="Unassembled WGS sequence"/>
</dbReference>
<dbReference type="CDD" id="cd08422">
    <property type="entry name" value="PBP2_CrgA_like"/>
    <property type="match status" value="1"/>
</dbReference>
<name>A0A7Y8FQU9_9PSED</name>
<dbReference type="SUPFAM" id="SSF53850">
    <property type="entry name" value="Periplasmic binding protein-like II"/>
    <property type="match status" value="1"/>
</dbReference>
<dbReference type="EMBL" id="JACARL010000098">
    <property type="protein sequence ID" value="NWE83812.1"/>
    <property type="molecule type" value="Genomic_DNA"/>
</dbReference>
<keyword evidence="3" id="KW-0238">DNA-binding</keyword>
<dbReference type="Gene3D" id="3.40.190.290">
    <property type="match status" value="1"/>
</dbReference>
<dbReference type="AlphaFoldDB" id="A0A7Y8FQU9"/>
<dbReference type="PANTHER" id="PTHR30537:SF5">
    <property type="entry name" value="HTH-TYPE TRANSCRIPTIONAL ACTIVATOR TTDR-RELATED"/>
    <property type="match status" value="1"/>
</dbReference>
<evidence type="ECO:0000313" key="9">
    <source>
        <dbReference type="Proteomes" id="UP000590218"/>
    </source>
</evidence>
<dbReference type="Gene3D" id="1.10.10.10">
    <property type="entry name" value="Winged helix-like DNA-binding domain superfamily/Winged helix DNA-binding domain"/>
    <property type="match status" value="1"/>
</dbReference>
<evidence type="ECO:0000259" key="5">
    <source>
        <dbReference type="PROSITE" id="PS50931"/>
    </source>
</evidence>
<dbReference type="RefSeq" id="WP_176991432.1">
    <property type="nucleotide sequence ID" value="NZ_JACARL010000098.1"/>
</dbReference>
<feature type="domain" description="HTH lysR-type" evidence="5">
    <location>
        <begin position="1"/>
        <end position="59"/>
    </location>
</feature>
<keyword evidence="2" id="KW-0805">Transcription regulation</keyword>
<evidence type="ECO:0000256" key="2">
    <source>
        <dbReference type="ARBA" id="ARBA00023015"/>
    </source>
</evidence>
<dbReference type="InterPro" id="IPR036388">
    <property type="entry name" value="WH-like_DNA-bd_sf"/>
</dbReference>
<dbReference type="InterPro" id="IPR005119">
    <property type="entry name" value="LysR_subst-bd"/>
</dbReference>
<dbReference type="Proteomes" id="UP000590218">
    <property type="component" value="Unassembled WGS sequence"/>
</dbReference>
<evidence type="ECO:0000256" key="3">
    <source>
        <dbReference type="ARBA" id="ARBA00023125"/>
    </source>
</evidence>
<keyword evidence="4" id="KW-0804">Transcription</keyword>
<evidence type="ECO:0000256" key="1">
    <source>
        <dbReference type="ARBA" id="ARBA00009437"/>
    </source>
</evidence>
<organism evidence="7 9">
    <name type="scientific">Pseudomonas edaphica</name>
    <dbReference type="NCBI Taxonomy" id="2006980"/>
    <lineage>
        <taxon>Bacteria</taxon>
        <taxon>Pseudomonadati</taxon>
        <taxon>Pseudomonadota</taxon>
        <taxon>Gammaproteobacteria</taxon>
        <taxon>Pseudomonadales</taxon>
        <taxon>Pseudomonadaceae</taxon>
        <taxon>Pseudomonas</taxon>
    </lineage>
</organism>
<evidence type="ECO:0000313" key="8">
    <source>
        <dbReference type="Proteomes" id="UP000563268"/>
    </source>
</evidence>
<evidence type="ECO:0000313" key="7">
    <source>
        <dbReference type="EMBL" id="NWE83812.1"/>
    </source>
</evidence>
<dbReference type="PANTHER" id="PTHR30537">
    <property type="entry name" value="HTH-TYPE TRANSCRIPTIONAL REGULATOR"/>
    <property type="match status" value="1"/>
</dbReference>
<sequence length="300" mass="33100">MNQLSAMRAFRCIVEAKGFSAAAERLDTTHSTISRQLQQLELELGVQLINRNTRRFSLTGPGEQYFAACVDILDRLDAATQAMAQGHQRPEGLLRVSVPLVVGTLDLPHWLPGFQKRYPDIELELCCDDKFVDLVAEGFDVAIRIASALGDTTLIARTLTVSKRVLVASPAYIHTHGLPRTAQELDEHRLLRFVGEASDWQLTSARGATMSVTPKGQFKTSTITALHAATLAGAGIGCFTHATVRNNLAQGQLVPILPNYSMGEWRYYALYPQSRHLAPKVRAFVDYMADFYQVDAKAAV</sequence>